<organism evidence="4">
    <name type="scientific">Naegleria gruberi</name>
    <name type="common">Amoeba</name>
    <dbReference type="NCBI Taxonomy" id="5762"/>
    <lineage>
        <taxon>Eukaryota</taxon>
        <taxon>Discoba</taxon>
        <taxon>Heterolobosea</taxon>
        <taxon>Tetramitia</taxon>
        <taxon>Eutetramitia</taxon>
        <taxon>Vahlkampfiidae</taxon>
        <taxon>Naegleria</taxon>
    </lineage>
</organism>
<dbReference type="AlphaFoldDB" id="D2V978"/>
<dbReference type="Proteomes" id="UP000006671">
    <property type="component" value="Unassembled WGS sequence"/>
</dbReference>
<dbReference type="Gene3D" id="2.120.10.30">
    <property type="entry name" value="TolB, C-terminal domain"/>
    <property type="match status" value="1"/>
</dbReference>
<dbReference type="GeneID" id="8859976"/>
<dbReference type="EMBL" id="GG738858">
    <property type="protein sequence ID" value="EFC46663.1"/>
    <property type="molecule type" value="Genomic_DNA"/>
</dbReference>
<reference evidence="3 4" key="1">
    <citation type="journal article" date="2010" name="Cell">
        <title>The genome of Naegleria gruberi illuminates early eukaryotic versatility.</title>
        <authorList>
            <person name="Fritz-Laylin L.K."/>
            <person name="Prochnik S.E."/>
            <person name="Ginger M.L."/>
            <person name="Dacks J.B."/>
            <person name="Carpenter M.L."/>
            <person name="Field M.C."/>
            <person name="Kuo A."/>
            <person name="Paredez A."/>
            <person name="Chapman J."/>
            <person name="Pham J."/>
            <person name="Shu S."/>
            <person name="Neupane R."/>
            <person name="Cipriano M."/>
            <person name="Mancuso J."/>
            <person name="Tu H."/>
            <person name="Salamov A."/>
            <person name="Lindquist E."/>
            <person name="Shapiro H."/>
            <person name="Lucas S."/>
            <person name="Grigoriev I.V."/>
            <person name="Cande W.Z."/>
            <person name="Fulton C."/>
            <person name="Rokhsar D.S."/>
            <person name="Dawson S.C."/>
        </authorList>
    </citation>
    <scope>NUCLEOTIDE SEQUENCE [LARGE SCALE GENOMIC DNA]</scope>
    <source>
        <strain evidence="3 4">NEG-M</strain>
    </source>
</reference>
<evidence type="ECO:0000256" key="1">
    <source>
        <dbReference type="ARBA" id="ARBA00022729"/>
    </source>
</evidence>
<dbReference type="KEGG" id="ngr:NAEGRDRAFT_65593"/>
<evidence type="ECO:0000256" key="2">
    <source>
        <dbReference type="ARBA" id="ARBA00023180"/>
    </source>
</evidence>
<evidence type="ECO:0000313" key="4">
    <source>
        <dbReference type="Proteomes" id="UP000006671"/>
    </source>
</evidence>
<dbReference type="InParanoid" id="D2V978"/>
<gene>
    <name evidence="3" type="ORF">NAEGRDRAFT_65593</name>
</gene>
<dbReference type="OrthoDB" id="273823at2759"/>
<dbReference type="PANTHER" id="PTHR10680">
    <property type="entry name" value="PEPTIDYL-GLYCINE ALPHA-AMIDATING MONOOXYGENASE"/>
    <property type="match status" value="1"/>
</dbReference>
<dbReference type="OMA" id="QDENENW"/>
<name>D2V978_NAEGR</name>
<dbReference type="RefSeq" id="XP_002679407.1">
    <property type="nucleotide sequence ID" value="XM_002679361.1"/>
</dbReference>
<sequence length="332" mass="38426">MSQQPSPNLLHQLLQEEDTRSLNVSLLDFDQLKSDHVLFDQLKNKMRNYQKTIPFAMKFNEIKKIDSNKNHGLRFPSDVKISHTHNFVCVADDANKEIKFFDLTSLEYLTAFPIVGRCMSLVIEENFNNDAIYFRCSNGLGKYRVKDLLKLGNEAECIWSIETNHQYGMAIREIGNRKQLFRFNNMSKEMDVIDTTDGKIIAQLKLENLSRIVDVKFLRPNRMIVSDLAVNACFIYDEINPNEWKLIRTINQVDNIPCSQPLGFAIDRTGKKFFLSDYDNKRILVFDLDGNLIHSHIQDSTSTLSPFGMDFDEKSGLLFIADQQAFSIRIFE</sequence>
<keyword evidence="4" id="KW-1185">Reference proteome</keyword>
<keyword evidence="1" id="KW-0732">Signal</keyword>
<protein>
    <submittedName>
        <fullName evidence="3">Predicted protein</fullName>
    </submittedName>
</protein>
<dbReference type="VEuPathDB" id="AmoebaDB:NAEGRDRAFT_65593"/>
<dbReference type="InterPro" id="IPR011042">
    <property type="entry name" value="6-blade_b-propeller_TolB-like"/>
</dbReference>
<dbReference type="InterPro" id="IPR011044">
    <property type="entry name" value="Quino_amine_DH_bsu"/>
</dbReference>
<proteinExistence type="predicted"/>
<evidence type="ECO:0000313" key="3">
    <source>
        <dbReference type="EMBL" id="EFC46663.1"/>
    </source>
</evidence>
<dbReference type="SUPFAM" id="SSF50969">
    <property type="entry name" value="YVTN repeat-like/Quinoprotein amine dehydrogenase"/>
    <property type="match status" value="1"/>
</dbReference>
<accession>D2V978</accession>
<dbReference type="PANTHER" id="PTHR10680:SF14">
    <property type="entry name" value="PEPTIDYL-GLYCINE ALPHA-AMIDATING MONOOXYGENASE"/>
    <property type="match status" value="1"/>
</dbReference>
<keyword evidence="2" id="KW-0325">Glycoprotein</keyword>